<dbReference type="AlphaFoldDB" id="A0A1G4KQM6"/>
<keyword evidence="2" id="KW-1185">Reference proteome</keyword>
<proteinExistence type="predicted"/>
<accession>A0A1G4KQM6</accession>
<name>A0A1G4KQM6_KOMPC</name>
<dbReference type="EMBL" id="FR839630">
    <property type="protein sequence ID" value="SCV12310.1"/>
    <property type="molecule type" value="Genomic_DNA"/>
</dbReference>
<sequence>MDRKLNTILAKKIAKVASSKESKNPKGKFSLKRTSNVPLLVHLHYIQFMDRLTKEATRLAQRDGSSTVMKKHLLEARESTLKLFRG</sequence>
<reference evidence="1 2" key="1">
    <citation type="journal article" date="2011" name="J. Biotechnol.">
        <title>High-quality genome sequence of Pichia pastoris CBS7435.</title>
        <authorList>
            <person name="Kuberl A."/>
            <person name="Schneider J."/>
            <person name="Thallinger G.G."/>
            <person name="Anderl I."/>
            <person name="Wibberg D."/>
            <person name="Hajek T."/>
            <person name="Jaenicke S."/>
            <person name="Brinkrolf K."/>
            <person name="Goesmann A."/>
            <person name="Szczepanowski R."/>
            <person name="Puhler A."/>
            <person name="Schwab H."/>
            <person name="Glieder A."/>
            <person name="Pichler H."/>
        </authorList>
    </citation>
    <scope>NUCLEOTIDE SEQUENCE [LARGE SCALE GENOMIC DNA]</scope>
    <source>
        <strain evidence="2">ATCC 76273 / CBS 7435 / CECT 11047 / NRRL Y-11430 / Wegner 21-1</strain>
    </source>
</reference>
<dbReference type="GO" id="GO:0046982">
    <property type="term" value="F:protein heterodimerization activity"/>
    <property type="evidence" value="ECO:0007669"/>
    <property type="project" value="InterPro"/>
</dbReference>
<evidence type="ECO:0000313" key="1">
    <source>
        <dbReference type="EMBL" id="SCV12310.1"/>
    </source>
</evidence>
<dbReference type="Gene3D" id="1.10.20.10">
    <property type="entry name" value="Histone, subunit A"/>
    <property type="match status" value="1"/>
</dbReference>
<protein>
    <submittedName>
        <fullName evidence="1">Uncharacterized protein</fullName>
    </submittedName>
</protein>
<dbReference type="SUPFAM" id="SSF47113">
    <property type="entry name" value="Histone-fold"/>
    <property type="match status" value="1"/>
</dbReference>
<evidence type="ECO:0000313" key="2">
    <source>
        <dbReference type="Proteomes" id="UP000006853"/>
    </source>
</evidence>
<organism evidence="1 2">
    <name type="scientific">Komagataella phaffii (strain ATCC 76273 / CBS 7435 / CECT 11047 / NRRL Y-11430 / Wegner 21-1)</name>
    <name type="common">Yeast</name>
    <name type="synonym">Pichia pastoris</name>
    <dbReference type="NCBI Taxonomy" id="981350"/>
    <lineage>
        <taxon>Eukaryota</taxon>
        <taxon>Fungi</taxon>
        <taxon>Dikarya</taxon>
        <taxon>Ascomycota</taxon>
        <taxon>Saccharomycotina</taxon>
        <taxon>Pichiomycetes</taxon>
        <taxon>Pichiales</taxon>
        <taxon>Pichiaceae</taxon>
        <taxon>Komagataella</taxon>
    </lineage>
</organism>
<dbReference type="InterPro" id="IPR009072">
    <property type="entry name" value="Histone-fold"/>
</dbReference>
<reference evidence="1 2" key="2">
    <citation type="journal article" date="2016" name="FEMS Yeast Res.">
        <title>Curation of the genome annotation of Pichia pastoris (Komagataella phaffii) CBS7435 from gene level to protein function.</title>
        <authorList>
            <person name="Valli M."/>
            <person name="Tatto N.E."/>
            <person name="Peymann A."/>
            <person name="Gruber C."/>
            <person name="Landes N."/>
            <person name="Ekker H."/>
            <person name="Thallinger G.G."/>
            <person name="Mattanovich D."/>
            <person name="Gasser B."/>
            <person name="Graf A.B."/>
        </authorList>
    </citation>
    <scope>GENOME REANNOTATION</scope>
    <source>
        <strain evidence="1 2">ATCC 76273 / CBS 7435 / CECT 11047 / NRRL Y-11430 / Wegner 21-1</strain>
    </source>
</reference>
<gene>
    <name evidence="1" type="ordered locus">PP7435_Chr3-2821</name>
</gene>
<dbReference type="Proteomes" id="UP000006853">
    <property type="component" value="Chromosome 3"/>
</dbReference>